<evidence type="ECO:0000256" key="1">
    <source>
        <dbReference type="ARBA" id="ARBA00009869"/>
    </source>
</evidence>
<dbReference type="InterPro" id="IPR015928">
    <property type="entry name" value="Aconitase/3IPM_dehydase_swvl"/>
</dbReference>
<accession>A0ABY2XFR7</accession>
<evidence type="ECO:0000313" key="5">
    <source>
        <dbReference type="Proteomes" id="UP001191082"/>
    </source>
</evidence>
<organism evidence="4 5">
    <name type="scientific">Arenibacterium halophilum</name>
    <dbReference type="NCBI Taxonomy" id="2583821"/>
    <lineage>
        <taxon>Bacteria</taxon>
        <taxon>Pseudomonadati</taxon>
        <taxon>Pseudomonadota</taxon>
        <taxon>Alphaproteobacteria</taxon>
        <taxon>Rhodobacterales</taxon>
        <taxon>Paracoccaceae</taxon>
        <taxon>Arenibacterium</taxon>
    </lineage>
</organism>
<dbReference type="PANTHER" id="PTHR43345:SF2">
    <property type="entry name" value="3-ISOPROPYLMALATE DEHYDRATASE SMALL SUBUNIT 1"/>
    <property type="match status" value="1"/>
</dbReference>
<proteinExistence type="inferred from homology"/>
<comment type="caution">
    <text evidence="4">The sequence shown here is derived from an EMBL/GenBank/DDBJ whole genome shotgun (WGS) entry which is preliminary data.</text>
</comment>
<dbReference type="InterPro" id="IPR011827">
    <property type="entry name" value="LeuD_type2/HacB/DmdB"/>
</dbReference>
<name>A0ABY2XFR7_9RHOB</name>
<keyword evidence="5" id="KW-1185">Reference proteome</keyword>
<evidence type="ECO:0000256" key="2">
    <source>
        <dbReference type="ARBA" id="ARBA00023239"/>
    </source>
</evidence>
<dbReference type="NCBIfam" id="TIGR02087">
    <property type="entry name" value="LEUD_arch"/>
    <property type="match status" value="1"/>
</dbReference>
<feature type="domain" description="Aconitase A/isopropylmalate dehydratase small subunit swivel" evidence="3">
    <location>
        <begin position="38"/>
        <end position="99"/>
    </location>
</feature>
<sequence>MKIDGTTHAFGDRIDTDLLSPGAYMKGPIEEMAKHCLEAIDPEFPARSQLGDIVTAGFEFGTGSSREQAASCLLLNGIGCVLARSFARIFYRNALNLGLPVLVCPTAHEIPAGTRLVVDPLAGTATEAGGRVHSCEPIPERLMQMVAAGGLIPFLEQTRTQ</sequence>
<dbReference type="Pfam" id="PF00694">
    <property type="entry name" value="Aconitase_C"/>
    <property type="match status" value="1"/>
</dbReference>
<dbReference type="PANTHER" id="PTHR43345">
    <property type="entry name" value="3-ISOPROPYLMALATE DEHYDRATASE SMALL SUBUNIT 2-RELATED-RELATED"/>
    <property type="match status" value="1"/>
</dbReference>
<evidence type="ECO:0000259" key="3">
    <source>
        <dbReference type="Pfam" id="PF00694"/>
    </source>
</evidence>
<dbReference type="InterPro" id="IPR000573">
    <property type="entry name" value="AconitaseA/IPMdHydase_ssu_swvl"/>
</dbReference>
<dbReference type="Proteomes" id="UP001191082">
    <property type="component" value="Unassembled WGS sequence"/>
</dbReference>
<dbReference type="SUPFAM" id="SSF52016">
    <property type="entry name" value="LeuD/IlvD-like"/>
    <property type="match status" value="1"/>
</dbReference>
<protein>
    <submittedName>
        <fullName evidence="4">3-isopropylmalate dehydratase</fullName>
    </submittedName>
</protein>
<dbReference type="Gene3D" id="3.20.19.10">
    <property type="entry name" value="Aconitase, domain 4"/>
    <property type="match status" value="1"/>
</dbReference>
<comment type="similarity">
    <text evidence="1">Belongs to the LeuD family. LeuD type 2 subfamily.</text>
</comment>
<dbReference type="RefSeq" id="WP_138862858.1">
    <property type="nucleotide sequence ID" value="NZ_VCPC01000001.1"/>
</dbReference>
<evidence type="ECO:0000313" key="4">
    <source>
        <dbReference type="EMBL" id="TMV15513.1"/>
    </source>
</evidence>
<dbReference type="InterPro" id="IPR050075">
    <property type="entry name" value="LeuD"/>
</dbReference>
<keyword evidence="2" id="KW-0456">Lyase</keyword>
<gene>
    <name evidence="4" type="ORF">FGK64_06055</name>
</gene>
<reference evidence="4 5" key="1">
    <citation type="submission" date="2019-05" db="EMBL/GenBank/DDBJ databases">
        <title>Marivita sp. nov. isolated from sea sediment.</title>
        <authorList>
            <person name="Kim W."/>
        </authorList>
    </citation>
    <scope>NUCLEOTIDE SEQUENCE [LARGE SCALE GENOMIC DNA]</scope>
    <source>
        <strain evidence="4 5">CAU 1492</strain>
    </source>
</reference>
<dbReference type="EMBL" id="VCPC01000001">
    <property type="protein sequence ID" value="TMV15513.1"/>
    <property type="molecule type" value="Genomic_DNA"/>
</dbReference>